<dbReference type="PANTHER" id="PTHR11012">
    <property type="entry name" value="PROTEIN KINASE-LIKE DOMAIN-CONTAINING"/>
    <property type="match status" value="1"/>
</dbReference>
<protein>
    <recommendedName>
        <fullName evidence="1">CHK kinase-like domain-containing protein</fullName>
    </recommendedName>
</protein>
<organism evidence="2 3">
    <name type="scientific">Zootermopsis nevadensis</name>
    <name type="common">Dampwood termite</name>
    <dbReference type="NCBI Taxonomy" id="136037"/>
    <lineage>
        <taxon>Eukaryota</taxon>
        <taxon>Metazoa</taxon>
        <taxon>Ecdysozoa</taxon>
        <taxon>Arthropoda</taxon>
        <taxon>Hexapoda</taxon>
        <taxon>Insecta</taxon>
        <taxon>Pterygota</taxon>
        <taxon>Neoptera</taxon>
        <taxon>Polyneoptera</taxon>
        <taxon>Dictyoptera</taxon>
        <taxon>Blattodea</taxon>
        <taxon>Blattoidea</taxon>
        <taxon>Termitoidae</taxon>
        <taxon>Termopsidae</taxon>
        <taxon>Zootermopsis</taxon>
    </lineage>
</organism>
<feature type="domain" description="CHK kinase-like" evidence="1">
    <location>
        <begin position="1"/>
        <end position="179"/>
    </location>
</feature>
<evidence type="ECO:0000313" key="3">
    <source>
        <dbReference type="Proteomes" id="UP000027135"/>
    </source>
</evidence>
<dbReference type="eggNOG" id="ENOG502RZD1">
    <property type="taxonomic scope" value="Eukaryota"/>
</dbReference>
<name>A0A067RLK5_ZOONE</name>
<dbReference type="Pfam" id="PF02958">
    <property type="entry name" value="EcKL"/>
    <property type="match status" value="1"/>
</dbReference>
<gene>
    <name evidence="2" type="ORF">L798_02959</name>
</gene>
<reference evidence="2 3" key="1">
    <citation type="journal article" date="2014" name="Nat. Commun.">
        <title>Molecular traces of alternative social organization in a termite genome.</title>
        <authorList>
            <person name="Terrapon N."/>
            <person name="Li C."/>
            <person name="Robertson H.M."/>
            <person name="Ji L."/>
            <person name="Meng X."/>
            <person name="Booth W."/>
            <person name="Chen Z."/>
            <person name="Childers C.P."/>
            <person name="Glastad K.M."/>
            <person name="Gokhale K."/>
            <person name="Gowin J."/>
            <person name="Gronenberg W."/>
            <person name="Hermansen R.A."/>
            <person name="Hu H."/>
            <person name="Hunt B.G."/>
            <person name="Huylmans A.K."/>
            <person name="Khalil S.M."/>
            <person name="Mitchell R.D."/>
            <person name="Munoz-Torres M.C."/>
            <person name="Mustard J.A."/>
            <person name="Pan H."/>
            <person name="Reese J.T."/>
            <person name="Scharf M.E."/>
            <person name="Sun F."/>
            <person name="Vogel H."/>
            <person name="Xiao J."/>
            <person name="Yang W."/>
            <person name="Yang Z."/>
            <person name="Yang Z."/>
            <person name="Zhou J."/>
            <person name="Zhu J."/>
            <person name="Brent C.S."/>
            <person name="Elsik C.G."/>
            <person name="Goodisman M.A."/>
            <person name="Liberles D.A."/>
            <person name="Roe R.M."/>
            <person name="Vargo E.L."/>
            <person name="Vilcinskas A."/>
            <person name="Wang J."/>
            <person name="Bornberg-Bauer E."/>
            <person name="Korb J."/>
            <person name="Zhang G."/>
            <person name="Liebig J."/>
        </authorList>
    </citation>
    <scope>NUCLEOTIDE SEQUENCE [LARGE SCALE GENOMIC DNA]</scope>
    <source>
        <tissue evidence="2">Whole organism</tissue>
    </source>
</reference>
<accession>A0A067RLK5</accession>
<dbReference type="Proteomes" id="UP000027135">
    <property type="component" value="Unassembled WGS sequence"/>
</dbReference>
<dbReference type="InterPro" id="IPR004119">
    <property type="entry name" value="EcKL"/>
</dbReference>
<proteinExistence type="predicted"/>
<dbReference type="InterPro" id="IPR011009">
    <property type="entry name" value="Kinase-like_dom_sf"/>
</dbReference>
<dbReference type="Gene3D" id="3.90.1200.10">
    <property type="match status" value="1"/>
</dbReference>
<dbReference type="EMBL" id="KK852550">
    <property type="protein sequence ID" value="KDR21495.1"/>
    <property type="molecule type" value="Genomic_DNA"/>
</dbReference>
<dbReference type="InterPro" id="IPR015897">
    <property type="entry name" value="CHK_kinase-like"/>
</dbReference>
<dbReference type="AlphaFoldDB" id="A0A067RLK5"/>
<evidence type="ECO:0000259" key="1">
    <source>
        <dbReference type="SMART" id="SM00587"/>
    </source>
</evidence>
<dbReference type="SMART" id="SM00587">
    <property type="entry name" value="CHK"/>
    <property type="match status" value="1"/>
</dbReference>
<dbReference type="SUPFAM" id="SSF56112">
    <property type="entry name" value="Protein kinase-like (PK-like)"/>
    <property type="match status" value="1"/>
</dbReference>
<keyword evidence="3" id="KW-1185">Reference proteome</keyword>
<dbReference type="OrthoDB" id="8250698at2759"/>
<evidence type="ECO:0000313" key="2">
    <source>
        <dbReference type="EMBL" id="KDR21495.1"/>
    </source>
</evidence>
<sequence>MLDRLQGLDLDHCLLVMRSLAKFHAASVVLHEEDPDSMKEYGVNFFTEPCIYDKNKRFFRAMIKTLVEEMETWPEEWAPYADKLRHEQDALLHRLKETVRPNETGINVLAHGDMWINNILFNEQRGAVRFIDFQFVTYMSPAIDLHLFLSTSATLDVQVNHTVTLLQEYHKTLCDSLAALGYTETLITLDELYEEFDRKSIYGLFAITVASSFMMSDPDCGFNLEDTIERGLTPGPSMFSDRYKKTVKWMLPVLCRQGAFGDEQQRRRLNGTSSFLKGY</sequence>
<dbReference type="InParanoid" id="A0A067RLK5"/>
<dbReference type="PANTHER" id="PTHR11012:SF56">
    <property type="entry name" value="CHK KINASE-LIKE DOMAIN-CONTAINING PROTEIN-RELATED"/>
    <property type="match status" value="1"/>
</dbReference>